<dbReference type="InterPro" id="IPR050570">
    <property type="entry name" value="Cell_wall_metabolism_enzyme"/>
</dbReference>
<organism evidence="2 3">
    <name type="scientific">Rhodococcus pyridinivorans</name>
    <dbReference type="NCBI Taxonomy" id="103816"/>
    <lineage>
        <taxon>Bacteria</taxon>
        <taxon>Bacillati</taxon>
        <taxon>Actinomycetota</taxon>
        <taxon>Actinomycetes</taxon>
        <taxon>Mycobacteriales</taxon>
        <taxon>Nocardiaceae</taxon>
        <taxon>Rhodococcus</taxon>
    </lineage>
</organism>
<dbReference type="GO" id="GO:0004222">
    <property type="term" value="F:metalloendopeptidase activity"/>
    <property type="evidence" value="ECO:0007669"/>
    <property type="project" value="TreeGrafter"/>
</dbReference>
<dbReference type="AlphaFoldDB" id="A0A7M2XTF2"/>
<protein>
    <submittedName>
        <fullName evidence="2">M23 family metallopeptidase</fullName>
    </submittedName>
</protein>
<dbReference type="CDD" id="cd12797">
    <property type="entry name" value="M23_peptidase"/>
    <property type="match status" value="1"/>
</dbReference>
<dbReference type="EMBL" id="CP063450">
    <property type="protein sequence ID" value="QOW01060.1"/>
    <property type="molecule type" value="Genomic_DNA"/>
</dbReference>
<dbReference type="Gene3D" id="2.70.70.10">
    <property type="entry name" value="Glucose Permease (Domain IIA)"/>
    <property type="match status" value="1"/>
</dbReference>
<keyword evidence="3" id="KW-1185">Reference proteome</keyword>
<name>A0A7M2XTF2_9NOCA</name>
<evidence type="ECO:0000313" key="2">
    <source>
        <dbReference type="EMBL" id="QOW01060.1"/>
    </source>
</evidence>
<dbReference type="Proteomes" id="UP000593818">
    <property type="component" value="Chromosome"/>
</dbReference>
<dbReference type="Pfam" id="PF01551">
    <property type="entry name" value="Peptidase_M23"/>
    <property type="match status" value="1"/>
</dbReference>
<dbReference type="PANTHER" id="PTHR21666">
    <property type="entry name" value="PEPTIDASE-RELATED"/>
    <property type="match status" value="1"/>
</dbReference>
<dbReference type="SUPFAM" id="SSF51261">
    <property type="entry name" value="Duplicated hybrid motif"/>
    <property type="match status" value="1"/>
</dbReference>
<dbReference type="PANTHER" id="PTHR21666:SF270">
    <property type="entry name" value="MUREIN HYDROLASE ACTIVATOR ENVC"/>
    <property type="match status" value="1"/>
</dbReference>
<evidence type="ECO:0000313" key="3">
    <source>
        <dbReference type="Proteomes" id="UP000593818"/>
    </source>
</evidence>
<dbReference type="InterPro" id="IPR011055">
    <property type="entry name" value="Dup_hybrid_motif"/>
</dbReference>
<accession>A0A7M2XTF2</accession>
<proteinExistence type="predicted"/>
<sequence length="157" mass="16727">MHYGTDFGWPGGSAELPVYAVKAGTVQAAGPADGFGFWVRVDHPAEVGGGHTVYGHIIPEVRRGDQVAAGQRIARIHPTKSWATNGNVDPHLHLEWHRYGYASPTSGDRLDPLPKLAGALYPGEAAPAAAPAIDPHADAARDGIWQQVLEQFVGPIR</sequence>
<feature type="domain" description="M23ase beta-sheet core" evidence="1">
    <location>
        <begin position="1"/>
        <end position="100"/>
    </location>
</feature>
<dbReference type="InterPro" id="IPR016047">
    <property type="entry name" value="M23ase_b-sheet_dom"/>
</dbReference>
<reference evidence="2 3" key="1">
    <citation type="submission" date="2020-10" db="EMBL/GenBank/DDBJ databases">
        <title>Whole genome sequence of oil-degrading bacteria Rhodococcus pyridinivorans strain 5Ap.</title>
        <authorList>
            <person name="Akhremchuk A.E."/>
            <person name="Valentovich L.N."/>
            <person name="Charniauskaya M.I."/>
            <person name="Bukliarevich H.A."/>
            <person name="Titok M.A."/>
        </authorList>
    </citation>
    <scope>NUCLEOTIDE SEQUENCE [LARGE SCALE GENOMIC DNA]</scope>
    <source>
        <strain evidence="2 3">5Ap</strain>
    </source>
</reference>
<gene>
    <name evidence="2" type="ORF">INP59_03610</name>
</gene>
<evidence type="ECO:0000259" key="1">
    <source>
        <dbReference type="Pfam" id="PF01551"/>
    </source>
</evidence>